<dbReference type="GO" id="GO:0005886">
    <property type="term" value="C:plasma membrane"/>
    <property type="evidence" value="ECO:0007669"/>
    <property type="project" value="UniProtKB-SubCell"/>
</dbReference>
<keyword evidence="9" id="KW-0479">Metal-binding</keyword>
<dbReference type="Proteomes" id="UP000814353">
    <property type="component" value="Unassembled WGS sequence"/>
</dbReference>
<feature type="transmembrane region" description="Helical" evidence="9">
    <location>
        <begin position="358"/>
        <end position="378"/>
    </location>
</feature>
<gene>
    <name evidence="11" type="primary">mgtE</name>
    <name evidence="11" type="ORF">H1D44_02845</name>
    <name evidence="12" type="ORF">HOP48_07020</name>
</gene>
<evidence type="ECO:0000256" key="1">
    <source>
        <dbReference type="ARBA" id="ARBA00004141"/>
    </source>
</evidence>
<dbReference type="InterPro" id="IPR006669">
    <property type="entry name" value="MgtE_transporter"/>
</dbReference>
<name>A0A7V9VYM4_9GAMM</name>
<dbReference type="InterPro" id="IPR038076">
    <property type="entry name" value="MgtE_N_sf"/>
</dbReference>
<comment type="caution">
    <text evidence="11">The sequence shown here is derived from an EMBL/GenBank/DDBJ whole genome shotgun (WGS) entry which is preliminary data.</text>
</comment>
<keyword evidence="4 9" id="KW-0812">Transmembrane</keyword>
<evidence type="ECO:0000256" key="3">
    <source>
        <dbReference type="ARBA" id="ARBA00022448"/>
    </source>
</evidence>
<keyword evidence="7 9" id="KW-0472">Membrane</keyword>
<dbReference type="InterPro" id="IPR046342">
    <property type="entry name" value="CBS_dom_sf"/>
</dbReference>
<dbReference type="SUPFAM" id="SSF54631">
    <property type="entry name" value="CBS-domain pair"/>
    <property type="match status" value="1"/>
</dbReference>
<evidence type="ECO:0000313" key="11">
    <source>
        <dbReference type="EMBL" id="MBA2777829.1"/>
    </source>
</evidence>
<dbReference type="Pfam" id="PF01769">
    <property type="entry name" value="MgtE"/>
    <property type="match status" value="1"/>
</dbReference>
<evidence type="ECO:0000259" key="10">
    <source>
        <dbReference type="PROSITE" id="PS51371"/>
    </source>
</evidence>
<dbReference type="Gene3D" id="1.10.357.20">
    <property type="entry name" value="SLC41 divalent cation transporters, integral membrane domain"/>
    <property type="match status" value="1"/>
</dbReference>
<evidence type="ECO:0000256" key="8">
    <source>
        <dbReference type="PROSITE-ProRule" id="PRU00703"/>
    </source>
</evidence>
<dbReference type="AlphaFoldDB" id="A0A7V9VYM4"/>
<dbReference type="PROSITE" id="PS51371">
    <property type="entry name" value="CBS"/>
    <property type="match status" value="2"/>
</dbReference>
<dbReference type="InterPro" id="IPR000644">
    <property type="entry name" value="CBS_dom"/>
</dbReference>
<dbReference type="RefSeq" id="WP_181513338.1">
    <property type="nucleotide sequence ID" value="NZ_JABFUB010000004.1"/>
</dbReference>
<keyword evidence="6 9" id="KW-1133">Transmembrane helix</keyword>
<evidence type="ECO:0000256" key="5">
    <source>
        <dbReference type="ARBA" id="ARBA00022842"/>
    </source>
</evidence>
<evidence type="ECO:0000256" key="6">
    <source>
        <dbReference type="ARBA" id="ARBA00022989"/>
    </source>
</evidence>
<evidence type="ECO:0000256" key="9">
    <source>
        <dbReference type="RuleBase" id="RU362011"/>
    </source>
</evidence>
<dbReference type="Proteomes" id="UP000518091">
    <property type="component" value="Unassembled WGS sequence"/>
</dbReference>
<dbReference type="GO" id="GO:0015095">
    <property type="term" value="F:magnesium ion transmembrane transporter activity"/>
    <property type="evidence" value="ECO:0007669"/>
    <property type="project" value="UniProtKB-UniRule"/>
</dbReference>
<keyword evidence="8" id="KW-0129">CBS domain</keyword>
<proteinExistence type="inferred from homology"/>
<feature type="domain" description="CBS" evidence="10">
    <location>
        <begin position="136"/>
        <end position="199"/>
    </location>
</feature>
<dbReference type="PANTHER" id="PTHR41394">
    <property type="entry name" value="MAGNESIUM TRANSPORTER MGTE"/>
    <property type="match status" value="1"/>
</dbReference>
<keyword evidence="14" id="KW-1185">Reference proteome</keyword>
<reference evidence="11 13" key="2">
    <citation type="submission" date="2020-07" db="EMBL/GenBank/DDBJ databases">
        <title>Identification of Halomonas strains.</title>
        <authorList>
            <person name="Xiao Z."/>
            <person name="Shen J."/>
        </authorList>
    </citation>
    <scope>NUCLEOTIDE SEQUENCE [LARGE SCALE GENOMIC DNA]</scope>
    <source>
        <strain evidence="11 13">DSM 17331</strain>
    </source>
</reference>
<feature type="transmembrane region" description="Helical" evidence="9">
    <location>
        <begin position="310"/>
        <end position="337"/>
    </location>
</feature>
<dbReference type="SMART" id="SM00116">
    <property type="entry name" value="CBS"/>
    <property type="match status" value="2"/>
</dbReference>
<feature type="domain" description="CBS" evidence="10">
    <location>
        <begin position="200"/>
        <end position="256"/>
    </location>
</feature>
<sequence>MSYAILAASLRSAMQRNDQEAIERLIAEMQPADLAEFVQHEHTDTVLSLLQHLPLDQRAVAFGYLSVALQEEIAATLTDSKLAELLQHMNADERADLFKLLDDDRQQALLRTLAKEEREDLRRLASYEEGTAGAVMTSDYMAVPVGIPVAEALNQVRTKGPDAETIYQIYCVDEDERLIGTISLRELILAAPDALVRDLITEEIVWANVETPQEEVAKLIARYDLLALPVINGGERLVGIVTYDDAMDVAEEEATEDMHKGMSIGKLGGSLRTASLFELYRKRVVWLVLLVFANIFSGAGIAYFEETIEAYIALVFFLPLLVDSGGNAGSQAATLMVRGMATGDVRTRDWAKLLGREVAVAIGLGLTMALAVSVVGIFRAGTEIAMVVAMSMVLIVIMGSLIGMLLPFLLQRLRFDPATASAPLVTSIADGVGVLIYFAIATAVLGLPTI</sequence>
<comment type="subunit">
    <text evidence="9">Homodimer.</text>
</comment>
<feature type="transmembrane region" description="Helical" evidence="9">
    <location>
        <begin position="384"/>
        <end position="410"/>
    </location>
</feature>
<evidence type="ECO:0000313" key="13">
    <source>
        <dbReference type="Proteomes" id="UP000518091"/>
    </source>
</evidence>
<comment type="subcellular location">
    <subcellularLocation>
        <location evidence="9">Cell membrane</location>
        <topology evidence="9">Multi-pass membrane protein</topology>
    </subcellularLocation>
    <subcellularLocation>
        <location evidence="1">Membrane</location>
        <topology evidence="1">Multi-pass membrane protein</topology>
    </subcellularLocation>
</comment>
<dbReference type="NCBIfam" id="TIGR00400">
    <property type="entry name" value="mgtE"/>
    <property type="match status" value="1"/>
</dbReference>
<keyword evidence="9" id="KW-1003">Cell membrane</keyword>
<protein>
    <recommendedName>
        <fullName evidence="9">Magnesium transporter MgtE</fullName>
    </recommendedName>
</protein>
<organism evidence="11 13">
    <name type="scientific">Billgrantia kenyensis</name>
    <dbReference type="NCBI Taxonomy" id="321266"/>
    <lineage>
        <taxon>Bacteria</taxon>
        <taxon>Pseudomonadati</taxon>
        <taxon>Pseudomonadota</taxon>
        <taxon>Gammaproteobacteria</taxon>
        <taxon>Oceanospirillales</taxon>
        <taxon>Halomonadaceae</taxon>
        <taxon>Billgrantia</taxon>
    </lineage>
</organism>
<dbReference type="PANTHER" id="PTHR41394:SF8">
    <property type="entry name" value="MAGNESIUM TRANSPORTER MGTE"/>
    <property type="match status" value="1"/>
</dbReference>
<dbReference type="EMBL" id="JABFUB010000004">
    <property type="protein sequence ID" value="MCG6661300.1"/>
    <property type="molecule type" value="Genomic_DNA"/>
</dbReference>
<dbReference type="EMBL" id="JACEFT010000002">
    <property type="protein sequence ID" value="MBA2777829.1"/>
    <property type="molecule type" value="Genomic_DNA"/>
</dbReference>
<feature type="transmembrane region" description="Helical" evidence="9">
    <location>
        <begin position="284"/>
        <end position="304"/>
    </location>
</feature>
<dbReference type="Pfam" id="PF00571">
    <property type="entry name" value="CBS"/>
    <property type="match status" value="2"/>
</dbReference>
<dbReference type="Gene3D" id="1.25.60.10">
    <property type="entry name" value="MgtE N-terminal domain-like"/>
    <property type="match status" value="1"/>
</dbReference>
<evidence type="ECO:0000256" key="4">
    <source>
        <dbReference type="ARBA" id="ARBA00022692"/>
    </source>
</evidence>
<keyword evidence="5 9" id="KW-0460">Magnesium</keyword>
<evidence type="ECO:0000256" key="7">
    <source>
        <dbReference type="ARBA" id="ARBA00023136"/>
    </source>
</evidence>
<evidence type="ECO:0000313" key="12">
    <source>
        <dbReference type="EMBL" id="MCG6661300.1"/>
    </source>
</evidence>
<dbReference type="InterPro" id="IPR006668">
    <property type="entry name" value="Mg_transptr_MgtE_intracell_dom"/>
</dbReference>
<dbReference type="CDD" id="cd04606">
    <property type="entry name" value="CBS_pair_Mg_transporter"/>
    <property type="match status" value="1"/>
</dbReference>
<dbReference type="SUPFAM" id="SSF161093">
    <property type="entry name" value="MgtE membrane domain-like"/>
    <property type="match status" value="1"/>
</dbReference>
<evidence type="ECO:0000313" key="14">
    <source>
        <dbReference type="Proteomes" id="UP000814353"/>
    </source>
</evidence>
<dbReference type="SUPFAM" id="SSF158791">
    <property type="entry name" value="MgtE N-terminal domain-like"/>
    <property type="match status" value="1"/>
</dbReference>
<dbReference type="SMART" id="SM00924">
    <property type="entry name" value="MgtE_N"/>
    <property type="match status" value="1"/>
</dbReference>
<dbReference type="InterPro" id="IPR006667">
    <property type="entry name" value="SLC41_membr_dom"/>
</dbReference>
<dbReference type="Pfam" id="PF03448">
    <property type="entry name" value="MgtE_N"/>
    <property type="match status" value="1"/>
</dbReference>
<comment type="function">
    <text evidence="9">Acts as a magnesium transporter.</text>
</comment>
<dbReference type="Gene3D" id="3.10.580.10">
    <property type="entry name" value="CBS-domain"/>
    <property type="match status" value="1"/>
</dbReference>
<feature type="transmembrane region" description="Helical" evidence="9">
    <location>
        <begin position="422"/>
        <end position="447"/>
    </location>
</feature>
<accession>A0A7V9VYM4</accession>
<keyword evidence="3 9" id="KW-0813">Transport</keyword>
<evidence type="ECO:0000256" key="2">
    <source>
        <dbReference type="ARBA" id="ARBA00009749"/>
    </source>
</evidence>
<comment type="similarity">
    <text evidence="2 9">Belongs to the SLC41A transporter family.</text>
</comment>
<reference evidence="12 14" key="1">
    <citation type="submission" date="2020-05" db="EMBL/GenBank/DDBJ databases">
        <title>Comparative genomic analysis of denitrifying bacteria from Halomonas genus.</title>
        <authorList>
            <person name="Wang L."/>
            <person name="Shao Z."/>
        </authorList>
    </citation>
    <scope>NUCLEOTIDE SEQUENCE [LARGE SCALE GENOMIC DNA]</scope>
    <source>
        <strain evidence="12 14">DSM 17331</strain>
    </source>
</reference>
<dbReference type="InterPro" id="IPR036739">
    <property type="entry name" value="SLC41_membr_dom_sf"/>
</dbReference>
<dbReference type="GO" id="GO:0046872">
    <property type="term" value="F:metal ion binding"/>
    <property type="evidence" value="ECO:0007669"/>
    <property type="project" value="UniProtKB-KW"/>
</dbReference>